<reference evidence="2" key="1">
    <citation type="submission" date="2022-03" db="EMBL/GenBank/DDBJ databases">
        <title>Genomic Encyclopedia of Type Strains, Phase III (KMG-III): the genomes of soil and plant-associated and newly described type strains.</title>
        <authorList>
            <person name="Whitman W."/>
        </authorList>
    </citation>
    <scope>NUCLEOTIDE SEQUENCE</scope>
    <source>
        <strain evidence="2">ANL 6-2</strain>
    </source>
</reference>
<evidence type="ECO:0000313" key="2">
    <source>
        <dbReference type="EMBL" id="MCP1673595.1"/>
    </source>
</evidence>
<keyword evidence="3" id="KW-1185">Reference proteome</keyword>
<comment type="caution">
    <text evidence="2">The sequence shown here is derived from an EMBL/GenBank/DDBJ whole genome shotgun (WGS) entry which is preliminary data.</text>
</comment>
<evidence type="ECO:0000259" key="1">
    <source>
        <dbReference type="Pfam" id="PF13454"/>
    </source>
</evidence>
<dbReference type="EMBL" id="JALJXV010000002">
    <property type="protein sequence ID" value="MCP1673595.1"/>
    <property type="molecule type" value="Genomic_DNA"/>
</dbReference>
<accession>A0AAE3KA11</accession>
<proteinExistence type="predicted"/>
<gene>
    <name evidence="2" type="ORF">J2T57_000694</name>
</gene>
<organism evidence="2 3">
    <name type="scientific">Natronocella acetinitrilica</name>
    <dbReference type="NCBI Taxonomy" id="414046"/>
    <lineage>
        <taxon>Bacteria</taxon>
        <taxon>Pseudomonadati</taxon>
        <taxon>Pseudomonadota</taxon>
        <taxon>Gammaproteobacteria</taxon>
        <taxon>Chromatiales</taxon>
        <taxon>Ectothiorhodospiraceae</taxon>
        <taxon>Natronocella</taxon>
    </lineage>
</organism>
<dbReference type="InterPro" id="IPR038732">
    <property type="entry name" value="HpyO/CreE_NAD-binding"/>
</dbReference>
<dbReference type="Gene3D" id="3.50.50.60">
    <property type="entry name" value="FAD/NAD(P)-binding domain"/>
    <property type="match status" value="1"/>
</dbReference>
<dbReference type="PANTHER" id="PTHR40254:SF1">
    <property type="entry name" value="BLR0577 PROTEIN"/>
    <property type="match status" value="1"/>
</dbReference>
<evidence type="ECO:0000313" key="3">
    <source>
        <dbReference type="Proteomes" id="UP001205843"/>
    </source>
</evidence>
<dbReference type="AlphaFoldDB" id="A0AAE3KA11"/>
<protein>
    <recommendedName>
        <fullName evidence="1">FAD-dependent urate hydroxylase HpyO/Asp monooxygenase CreE-like FAD/NAD(P)-binding domain-containing protein</fullName>
    </recommendedName>
</protein>
<dbReference type="InterPro" id="IPR036188">
    <property type="entry name" value="FAD/NAD-bd_sf"/>
</dbReference>
<dbReference type="PANTHER" id="PTHR40254">
    <property type="entry name" value="BLR0577 PROTEIN"/>
    <property type="match status" value="1"/>
</dbReference>
<dbReference type="Pfam" id="PF13454">
    <property type="entry name" value="NAD_binding_9"/>
    <property type="match status" value="1"/>
</dbReference>
<dbReference type="Proteomes" id="UP001205843">
    <property type="component" value="Unassembled WGS sequence"/>
</dbReference>
<dbReference type="InterPro" id="IPR052189">
    <property type="entry name" value="L-asp_N-monooxygenase_NS-form"/>
</dbReference>
<name>A0AAE3KA11_9GAMM</name>
<feature type="domain" description="FAD-dependent urate hydroxylase HpyO/Asp monooxygenase CreE-like FAD/NAD(P)-binding" evidence="1">
    <location>
        <begin position="11"/>
        <end position="180"/>
    </location>
</feature>
<sequence length="616" mass="69682">MRNTNATRKVAILGGGPKGLYGFERLAAWLNANQPSERIEIHIFNKSASFGAGQNYRADQPAYLLMNNPAGDVNMWSRKNPPPVVPEPMTLTEWLRRETGLDYSENDYATRAMAGRYLSHGFTSIAKHLPRNVHGRYIVGDVGDIAKTSGQYSLRVRKHGSERYVWHKDVYDYVLLATGHPEKRTSKTSLLSESIIKDKNKIIPYIYPTENAFSLIPPNCNVGMEGMGLTFIDATLALTEGKGGRFEQNERADGLLYIPSGNEPSVIYPYSRTGLPMIPRRSVATNSCELRFFTKSAFKQSELCEKLSFEHQIWPLVKQDMIYAYYRIAIRNINQSARLADCATFEDVERVVSEYHDDNPSEQRFDVEMFVNPLLEPTPREFATHDDYVQTLYGHYLREALKGEMSSPLAAVTAVWRKASPYFTELYAFGGLTPKSQQYFDESVRGKLNRVTFGPPVESAKKIHALMDSGLLNFEFSRNPDISIEKDSDSFIITSGTGKKRCAIHYLVDARIPKFNLSEYPDALFRNLIDRGLITAYQNNIENEVYCTGAVNITREGFVIDRKGSIDRGIAVTGTPTEGITFDNDTLSRTQNNFTDNWAEFVSNEYAMPARNRYAN</sequence>
<dbReference type="RefSeq" id="WP_253474276.1">
    <property type="nucleotide sequence ID" value="NZ_JALJXV010000002.1"/>
</dbReference>